<dbReference type="InterPro" id="IPR004493">
    <property type="entry name" value="Leu-tRNA-synth_Ia_arc/euk"/>
</dbReference>
<dbReference type="OrthoDB" id="10249672at2759"/>
<dbReference type="EMBL" id="KZ302101">
    <property type="protein sequence ID" value="PFH47617.1"/>
    <property type="molecule type" value="Genomic_DNA"/>
</dbReference>
<comment type="catalytic activity">
    <reaction evidence="9">
        <text>tRNA(Leu) + L-leucine + ATP = L-leucyl-tRNA(Leu) + AMP + diphosphate</text>
        <dbReference type="Rhea" id="RHEA:11688"/>
        <dbReference type="Rhea" id="RHEA-COMP:9613"/>
        <dbReference type="Rhea" id="RHEA-COMP:9622"/>
        <dbReference type="ChEBI" id="CHEBI:30616"/>
        <dbReference type="ChEBI" id="CHEBI:33019"/>
        <dbReference type="ChEBI" id="CHEBI:57427"/>
        <dbReference type="ChEBI" id="CHEBI:78442"/>
        <dbReference type="ChEBI" id="CHEBI:78494"/>
        <dbReference type="ChEBI" id="CHEBI:456215"/>
        <dbReference type="EC" id="6.1.1.4"/>
    </reaction>
</comment>
<dbReference type="GO" id="GO:0004823">
    <property type="term" value="F:leucine-tRNA ligase activity"/>
    <property type="evidence" value="ECO:0007669"/>
    <property type="project" value="UniProtKB-EC"/>
</dbReference>
<dbReference type="EC" id="6.1.1.4" evidence="2"/>
<dbReference type="InterPro" id="IPR002300">
    <property type="entry name" value="aa-tRNA-synth_Ia"/>
</dbReference>
<dbReference type="InterPro" id="IPR015413">
    <property type="entry name" value="Methionyl/Leucyl_tRNA_Synth"/>
</dbReference>
<gene>
    <name evidence="15" type="ORF">AMATHDRAFT_67414</name>
</gene>
<evidence type="ECO:0000259" key="12">
    <source>
        <dbReference type="Pfam" id="PF08264"/>
    </source>
</evidence>
<dbReference type="InterPro" id="IPR013155">
    <property type="entry name" value="M/V/L/I-tRNA-synth_anticd-bd"/>
</dbReference>
<organism evidence="15 16">
    <name type="scientific">Amanita thiersii Skay4041</name>
    <dbReference type="NCBI Taxonomy" id="703135"/>
    <lineage>
        <taxon>Eukaryota</taxon>
        <taxon>Fungi</taxon>
        <taxon>Dikarya</taxon>
        <taxon>Basidiomycota</taxon>
        <taxon>Agaricomycotina</taxon>
        <taxon>Agaricomycetes</taxon>
        <taxon>Agaricomycetidae</taxon>
        <taxon>Agaricales</taxon>
        <taxon>Pluteineae</taxon>
        <taxon>Amanitaceae</taxon>
        <taxon>Amanita</taxon>
    </lineage>
</organism>
<dbReference type="GO" id="GO:0002161">
    <property type="term" value="F:aminoacyl-tRNA deacylase activity"/>
    <property type="evidence" value="ECO:0007669"/>
    <property type="project" value="InterPro"/>
</dbReference>
<feature type="domain" description="Methionyl/Valyl/Leucyl/Isoleucyl-tRNA synthetase anticodon-binding" evidence="12">
    <location>
        <begin position="819"/>
        <end position="951"/>
    </location>
</feature>
<dbReference type="CDD" id="cd07959">
    <property type="entry name" value="Anticodon_Ia_Leu_AEc"/>
    <property type="match status" value="1"/>
</dbReference>
<sequence>MAQTIELAQTAKRDYLIDLERKYQKQWQENHIFEVDAPTQDDIAGLSPAEVQQRFPKWFGSFPYPYMNGSLHLGHAFTISKIEFAAGYQRMLGKRVLFPHGFHVTGMPIKASADKIIREMEMFGPDFERYEQIQAEKAKEEEAAAAAAAAITNGSANPGNPIDKAKAKKGKIVAKSTGHTYQFQIMESLGISRSDIKKFADPLHWLTFFPPIAIADNNAFGSRIDWRRTFYTTKANPYYDAFIRWQVNKLYRLGRIKFGERYTVYSPKDGQPCMDHDRQDGEGIGPQEYTAIKMQVTQWGELAKPVIDAVQDKLAGRTVFLIAATFRPETMYGQTNCFVGPSITYGVFPANDKEAYVCTLRAARNMAFQGIIAPRAEPVALFEIDGSDIIGTRVKAPFAVHPEVYVLPMENVLPTKGTGVVTSVPSDSPDDYQTLVDLRKKAAYYGIKPEWAAIDPVPVLSTPTYGDLTAVAVVKELKIQSQKDTKQLAEAKEIVYKEGFYNGTMTVGEFAGVAVQEAKPRVRARMIEAGVAFAYAEPEGFVLSRSADECVVALMDQWYLDYGEKTWRSETERLLAKMQLYSPETRHAFEKTLAWLNQWACARTYGLGSDLPWDPQFLVESLSDSTIYMSYYTVSHLLHGGTMDGSKPGPLGVTPDQMTDEIWEYIFCKGPFPSPSPLPKEKADRLKHEFEYFYPFDIRSSAKDLIPNHLTFALYNHVAIFPEDKWPLSMRTNGHLMLNGKKMSKSTGNSLTLREAIDKFGADATRLSLADAGDGMEDANFEEKTANANILRVHTLLGWCEDMVRDKEKLRQGEKNYHDEVFEHEVNELINITQSHYEATNYKDALKYGFYELQSVRDWYREVTSDVGGMHADLVMYWIRVAALLAMPVAPHFAEHLYSAVLGSGSGSSSGTTTTTVQRALWPTPDKAVDRNLIEAGAYMRGVTKMMRDAETTLLKMLSRSKGKGGGGGGPAGAGLAFDPKKPKSVRIYVATEFPEWQNVCVGIVKEAYSAVDDKVDDARVKELLVEKGMIKDKRAMPFVQAFKKRMAQDGATTAFRRTLPFSERQVLDEIVPYLKKTLGLVDVEVLSVDEAKQRAGAGEAGVTKSIIETSEPGTPAFEYRNVVVV</sequence>
<dbReference type="SUPFAM" id="SSF52374">
    <property type="entry name" value="Nucleotidylyl transferase"/>
    <property type="match status" value="1"/>
</dbReference>
<evidence type="ECO:0000256" key="1">
    <source>
        <dbReference type="ARBA" id="ARBA00005594"/>
    </source>
</evidence>
<evidence type="ECO:0000313" key="16">
    <source>
        <dbReference type="Proteomes" id="UP000242287"/>
    </source>
</evidence>
<dbReference type="Pfam" id="PF08264">
    <property type="entry name" value="Anticodon_1"/>
    <property type="match status" value="1"/>
</dbReference>
<dbReference type="SUPFAM" id="SSF50677">
    <property type="entry name" value="ValRS/IleRS/LeuRS editing domain"/>
    <property type="match status" value="1"/>
</dbReference>
<evidence type="ECO:0000256" key="6">
    <source>
        <dbReference type="ARBA" id="ARBA00022917"/>
    </source>
</evidence>
<comment type="similarity">
    <text evidence="1 10">Belongs to the class-I aminoacyl-tRNA synthetase family.</text>
</comment>
<protein>
    <recommendedName>
        <fullName evidence="2">leucine--tRNA ligase</fullName>
        <ecNumber evidence="2">6.1.1.4</ecNumber>
    </recommendedName>
    <alternativeName>
        <fullName evidence="8">Leucyl-tRNA synthetase</fullName>
    </alternativeName>
</protein>
<accession>A0A2A9NHA2</accession>
<feature type="domain" description="Methionyl/Leucyl tRNA synthetase" evidence="13">
    <location>
        <begin position="722"/>
        <end position="787"/>
    </location>
</feature>
<dbReference type="FunFam" id="3.90.740.10:FF:000001">
    <property type="entry name" value="Leucine--tRNA ligase, cytoplasmic"/>
    <property type="match status" value="1"/>
</dbReference>
<dbReference type="PANTHER" id="PTHR45794">
    <property type="entry name" value="LEUCYL-TRNA SYNTHETASE"/>
    <property type="match status" value="1"/>
</dbReference>
<dbReference type="NCBIfam" id="TIGR00395">
    <property type="entry name" value="leuS_arch"/>
    <property type="match status" value="1"/>
</dbReference>
<dbReference type="GO" id="GO:0006429">
    <property type="term" value="P:leucyl-tRNA aminoacylation"/>
    <property type="evidence" value="ECO:0007669"/>
    <property type="project" value="InterPro"/>
</dbReference>
<dbReference type="Pfam" id="PF09334">
    <property type="entry name" value="tRNA-synt_1g"/>
    <property type="match status" value="1"/>
</dbReference>
<evidence type="ECO:0000256" key="2">
    <source>
        <dbReference type="ARBA" id="ARBA00013164"/>
    </source>
</evidence>
<keyword evidence="16" id="KW-1185">Reference proteome</keyword>
<dbReference type="Pfam" id="PF00133">
    <property type="entry name" value="tRNA-synt_1"/>
    <property type="match status" value="1"/>
</dbReference>
<evidence type="ECO:0000256" key="5">
    <source>
        <dbReference type="ARBA" id="ARBA00022840"/>
    </source>
</evidence>
<evidence type="ECO:0000256" key="3">
    <source>
        <dbReference type="ARBA" id="ARBA00022598"/>
    </source>
</evidence>
<evidence type="ECO:0000256" key="7">
    <source>
        <dbReference type="ARBA" id="ARBA00023146"/>
    </source>
</evidence>
<keyword evidence="5 10" id="KW-0067">ATP-binding</keyword>
<dbReference type="Pfam" id="PF24810">
    <property type="entry name" value="RBD_LARS1"/>
    <property type="match status" value="1"/>
</dbReference>
<keyword evidence="4 10" id="KW-0547">Nucleotide-binding</keyword>
<dbReference type="PANTHER" id="PTHR45794:SF1">
    <property type="entry name" value="LEUCINE--TRNA LIGASE, CYTOPLASMIC"/>
    <property type="match status" value="1"/>
</dbReference>
<evidence type="ECO:0000259" key="14">
    <source>
        <dbReference type="Pfam" id="PF24810"/>
    </source>
</evidence>
<evidence type="ECO:0000256" key="8">
    <source>
        <dbReference type="ARBA" id="ARBA00030520"/>
    </source>
</evidence>
<dbReference type="Proteomes" id="UP000242287">
    <property type="component" value="Unassembled WGS sequence"/>
</dbReference>
<keyword evidence="7 10" id="KW-0030">Aminoacyl-tRNA synthetase</keyword>
<dbReference type="Gene3D" id="1.10.730.10">
    <property type="entry name" value="Isoleucyl-tRNA Synthetase, Domain 1"/>
    <property type="match status" value="1"/>
</dbReference>
<dbReference type="Gene3D" id="3.90.740.10">
    <property type="entry name" value="Valyl/Leucyl/Isoleucyl-tRNA synthetase, editing domain"/>
    <property type="match status" value="1"/>
</dbReference>
<dbReference type="InterPro" id="IPR009008">
    <property type="entry name" value="Val/Leu/Ile-tRNA-synth_edit"/>
</dbReference>
<dbReference type="Gene3D" id="3.40.50.620">
    <property type="entry name" value="HUPs"/>
    <property type="match status" value="1"/>
</dbReference>
<proteinExistence type="inferred from homology"/>
<evidence type="ECO:0000259" key="11">
    <source>
        <dbReference type="Pfam" id="PF00133"/>
    </source>
</evidence>
<dbReference type="InterPro" id="IPR014729">
    <property type="entry name" value="Rossmann-like_a/b/a_fold"/>
</dbReference>
<reference evidence="15 16" key="1">
    <citation type="submission" date="2014-02" db="EMBL/GenBank/DDBJ databases">
        <title>Transposable element dynamics among asymbiotic and ectomycorrhizal Amanita fungi.</title>
        <authorList>
            <consortium name="DOE Joint Genome Institute"/>
            <person name="Hess J."/>
            <person name="Skrede I."/>
            <person name="Wolfe B."/>
            <person name="LaButti K."/>
            <person name="Ohm R.A."/>
            <person name="Grigoriev I.V."/>
            <person name="Pringle A."/>
        </authorList>
    </citation>
    <scope>NUCLEOTIDE SEQUENCE [LARGE SCALE GENOMIC DNA]</scope>
    <source>
        <strain evidence="15 16">SKay4041</strain>
    </source>
</reference>
<evidence type="ECO:0000256" key="9">
    <source>
        <dbReference type="ARBA" id="ARBA00047469"/>
    </source>
</evidence>
<dbReference type="InterPro" id="IPR055416">
    <property type="entry name" value="RBD_LARS1"/>
</dbReference>
<evidence type="ECO:0000259" key="13">
    <source>
        <dbReference type="Pfam" id="PF09334"/>
    </source>
</evidence>
<keyword evidence="3 10" id="KW-0436">Ligase</keyword>
<dbReference type="InterPro" id="IPR009080">
    <property type="entry name" value="tRNAsynth_Ia_anticodon-bd"/>
</dbReference>
<dbReference type="STRING" id="703135.A0A2A9NHA2"/>
<keyword evidence="6 10" id="KW-0648">Protein biosynthesis</keyword>
<evidence type="ECO:0000256" key="4">
    <source>
        <dbReference type="ARBA" id="ARBA00022741"/>
    </source>
</evidence>
<dbReference type="SUPFAM" id="SSF47323">
    <property type="entry name" value="Anticodon-binding domain of a subclass of class I aminoacyl-tRNA synthetases"/>
    <property type="match status" value="1"/>
</dbReference>
<feature type="domain" description="Leucine--tRNA ligase RagD-binding" evidence="14">
    <location>
        <begin position="990"/>
        <end position="1053"/>
    </location>
</feature>
<evidence type="ECO:0000313" key="15">
    <source>
        <dbReference type="EMBL" id="PFH47617.1"/>
    </source>
</evidence>
<dbReference type="AlphaFoldDB" id="A0A2A9NHA2"/>
<dbReference type="GO" id="GO:0005524">
    <property type="term" value="F:ATP binding"/>
    <property type="evidence" value="ECO:0007669"/>
    <property type="project" value="UniProtKB-KW"/>
</dbReference>
<feature type="domain" description="Aminoacyl-tRNA synthetase class Ia" evidence="11">
    <location>
        <begin position="56"/>
        <end position="119"/>
    </location>
</feature>
<name>A0A2A9NHA2_9AGAR</name>
<evidence type="ECO:0000256" key="10">
    <source>
        <dbReference type="RuleBase" id="RU363039"/>
    </source>
</evidence>